<dbReference type="Proteomes" id="UP001152797">
    <property type="component" value="Unassembled WGS sequence"/>
</dbReference>
<dbReference type="EMBL" id="CAMXCT030000094">
    <property type="protein sequence ID" value="CAL4761041.1"/>
    <property type="molecule type" value="Genomic_DNA"/>
</dbReference>
<evidence type="ECO:0000313" key="4">
    <source>
        <dbReference type="Proteomes" id="UP001152797"/>
    </source>
</evidence>
<gene>
    <name evidence="2" type="ORF">C1SCF055_LOCUS2196</name>
</gene>
<feature type="compositionally biased region" description="Basic residues" evidence="1">
    <location>
        <begin position="408"/>
        <end position="428"/>
    </location>
</feature>
<evidence type="ECO:0000256" key="1">
    <source>
        <dbReference type="SAM" id="MobiDB-lite"/>
    </source>
</evidence>
<feature type="region of interest" description="Disordered" evidence="1">
    <location>
        <begin position="407"/>
        <end position="454"/>
    </location>
</feature>
<keyword evidence="4" id="KW-1185">Reference proteome</keyword>
<dbReference type="EMBL" id="CAMXCT020000094">
    <property type="protein sequence ID" value="CAL1127104.1"/>
    <property type="molecule type" value="Genomic_DNA"/>
</dbReference>
<dbReference type="AlphaFoldDB" id="A0A9P1FE86"/>
<reference evidence="3 4" key="2">
    <citation type="submission" date="2024-05" db="EMBL/GenBank/DDBJ databases">
        <authorList>
            <person name="Chen Y."/>
            <person name="Shah S."/>
            <person name="Dougan E. K."/>
            <person name="Thang M."/>
            <person name="Chan C."/>
        </authorList>
    </citation>
    <scope>NUCLEOTIDE SEQUENCE [LARGE SCALE GENOMIC DNA]</scope>
</reference>
<name>A0A9P1FE86_9DINO</name>
<dbReference type="EMBL" id="CAMXCT010000094">
    <property type="protein sequence ID" value="CAI3973729.1"/>
    <property type="molecule type" value="Genomic_DNA"/>
</dbReference>
<organism evidence="2">
    <name type="scientific">Cladocopium goreaui</name>
    <dbReference type="NCBI Taxonomy" id="2562237"/>
    <lineage>
        <taxon>Eukaryota</taxon>
        <taxon>Sar</taxon>
        <taxon>Alveolata</taxon>
        <taxon>Dinophyceae</taxon>
        <taxon>Suessiales</taxon>
        <taxon>Symbiodiniaceae</taxon>
        <taxon>Cladocopium</taxon>
    </lineage>
</organism>
<sequence length="454" mass="51035">MLDAVRAGSKLVNLLPSHTARWWPLVEDVFSSEKCVALRNNLLTACARHNEFRSLSIDGTFRVCLSILGQRPFNLSLDKRNDAAVPEAESLRRVITVRGRTGAVVSMFATYGEGAPEIQKGLRDSLQEESLQQVEFLATDMPTKRLYAALKETLPNLKALGLDPVHLAMHYESASARHRTPGSAMLRRGLAKFSAQSSRSNEEKPWGEFFRGDTEVKLTARELMWRRQVLDGSMGKPKSQKCMETLDGATPWQNRADFIEFLAALSSVYGSEMKKNGQRQNHCRPPAPSGRWRSMRHLFSKAENILLPVGTTSNESLHAEINGWFRQTQNLHPATLKLKLSILTLSKLLAHNSALYSPTARQMLSSHVLARRIGCGLWAPEEWVAWAGRNKAELPMEKARQKEAQRLKQFRAKRPAAARKRPAAKGHRTPFNLTRSMGVQRAGVHSRPYLSKEK</sequence>
<evidence type="ECO:0000313" key="3">
    <source>
        <dbReference type="EMBL" id="CAL4761041.1"/>
    </source>
</evidence>
<dbReference type="OrthoDB" id="432624at2759"/>
<proteinExistence type="predicted"/>
<reference evidence="2" key="1">
    <citation type="submission" date="2022-10" db="EMBL/GenBank/DDBJ databases">
        <authorList>
            <person name="Chen Y."/>
            <person name="Dougan E. K."/>
            <person name="Chan C."/>
            <person name="Rhodes N."/>
            <person name="Thang M."/>
        </authorList>
    </citation>
    <scope>NUCLEOTIDE SEQUENCE</scope>
</reference>
<comment type="caution">
    <text evidence="2">The sequence shown here is derived from an EMBL/GenBank/DDBJ whole genome shotgun (WGS) entry which is preliminary data.</text>
</comment>
<evidence type="ECO:0000313" key="2">
    <source>
        <dbReference type="EMBL" id="CAI3973729.1"/>
    </source>
</evidence>
<protein>
    <submittedName>
        <fullName evidence="3">C2H2-type domain-containing protein</fullName>
    </submittedName>
</protein>
<accession>A0A9P1FE86</accession>